<dbReference type="GO" id="GO:0000272">
    <property type="term" value="P:polysaccharide catabolic process"/>
    <property type="evidence" value="ECO:0007669"/>
    <property type="project" value="UniProtKB-KW"/>
</dbReference>
<dbReference type="InterPro" id="IPR001579">
    <property type="entry name" value="Glyco_hydro_18_chit_AS"/>
</dbReference>
<dbReference type="PROSITE" id="PS51910">
    <property type="entry name" value="GH18_2"/>
    <property type="match status" value="1"/>
</dbReference>
<dbReference type="EMBL" id="JANBUH010000008">
    <property type="protein sequence ID" value="KAJ2757050.1"/>
    <property type="molecule type" value="Genomic_DNA"/>
</dbReference>
<dbReference type="Gene3D" id="3.20.20.80">
    <property type="entry name" value="Glycosidases"/>
    <property type="match status" value="1"/>
</dbReference>
<evidence type="ECO:0000256" key="3">
    <source>
        <dbReference type="ARBA" id="ARBA00022801"/>
    </source>
</evidence>
<evidence type="ECO:0000256" key="10">
    <source>
        <dbReference type="SAM" id="SignalP"/>
    </source>
</evidence>
<dbReference type="PANTHER" id="PTHR47700">
    <property type="entry name" value="V CHITINASE, PUTATIVE (AFU_ORTHOLOGUE AFUA_6G13720)-RELATED"/>
    <property type="match status" value="1"/>
</dbReference>
<evidence type="ECO:0000256" key="2">
    <source>
        <dbReference type="ARBA" id="ARBA00022669"/>
    </source>
</evidence>
<dbReference type="PROSITE" id="PS01095">
    <property type="entry name" value="GH18_1"/>
    <property type="match status" value="1"/>
</dbReference>
<accession>A0A9W8LD77</accession>
<organism evidence="12 13">
    <name type="scientific">Coemansia pectinata</name>
    <dbReference type="NCBI Taxonomy" id="1052879"/>
    <lineage>
        <taxon>Eukaryota</taxon>
        <taxon>Fungi</taxon>
        <taxon>Fungi incertae sedis</taxon>
        <taxon>Zoopagomycota</taxon>
        <taxon>Kickxellomycotina</taxon>
        <taxon>Kickxellomycetes</taxon>
        <taxon>Kickxellales</taxon>
        <taxon>Kickxellaceae</taxon>
        <taxon>Coemansia</taxon>
    </lineage>
</organism>
<name>A0A9W8LD77_9FUNG</name>
<keyword evidence="2" id="KW-0147">Chitin-binding</keyword>
<comment type="caution">
    <text evidence="12">The sequence shown here is derived from an EMBL/GenBank/DDBJ whole genome shotgun (WGS) entry which is preliminary data.</text>
</comment>
<comment type="similarity">
    <text evidence="9">Belongs to the glycosyl hydrolase 18 family.</text>
</comment>
<gene>
    <name evidence="12" type="ORF">GGI19_000346</name>
</gene>
<sequence length="468" mass="50448">MKVSVTILSLATLAVADSSGLFIPSPPGFPGSGLHAVPQKDERCPPKCNGNVSDSKRYNNPDEFSGCNGTISFNYENLFDSNSQAVIACTEDGAAEKSFALRTAANRCMSAINLPKDLNLGWTGGNRPEWKDSAVAVCNEMRNYISDGSRCNEMSSFKSQGSTFGAIWAGSMIQNSGAGSSETGNSAVEYGGDDMATKCGITGEALQLYNPSVDFSKLQIGQIVTMDGTAASEFEKFKSVKGIKKIVSFGGWGISTDVGTYQHLRNAMLPSNVDAVVNNLINWMNSNGLDGLDIDWEYPGAPDIPGIPPGLPADGPNYLNFLRKLKAKMLAGKSLSIAAPASYWYLKNFPIADMAPLLDYIVYMTYDLHGQWDYGNKWTGNFLKCHADWTETYLALALITKAGVPSNKLLFGLGAYGRSFQQVDPNCSDASCRFTGPASGATPALFSRRSQLSRPNYPETRAQLMEPT</sequence>
<keyword evidence="4" id="KW-0146">Chitin degradation</keyword>
<evidence type="ECO:0000256" key="5">
    <source>
        <dbReference type="ARBA" id="ARBA00023277"/>
    </source>
</evidence>
<keyword evidence="7" id="KW-0624">Polysaccharide degradation</keyword>
<dbReference type="SMART" id="SM00636">
    <property type="entry name" value="Glyco_18"/>
    <property type="match status" value="1"/>
</dbReference>
<keyword evidence="10" id="KW-0732">Signal</keyword>
<comment type="catalytic activity">
    <reaction evidence="1">
        <text>Random endo-hydrolysis of N-acetyl-beta-D-glucosaminide (1-&gt;4)-beta-linkages in chitin and chitodextrins.</text>
        <dbReference type="EC" id="3.2.1.14"/>
    </reaction>
</comment>
<feature type="chain" id="PRO_5040751529" description="GH18 domain-containing protein" evidence="10">
    <location>
        <begin position="17"/>
        <end position="468"/>
    </location>
</feature>
<dbReference type="GO" id="GO:0008843">
    <property type="term" value="F:endochitinase activity"/>
    <property type="evidence" value="ECO:0007669"/>
    <property type="project" value="UniProtKB-EC"/>
</dbReference>
<evidence type="ECO:0000256" key="7">
    <source>
        <dbReference type="ARBA" id="ARBA00023326"/>
    </source>
</evidence>
<protein>
    <recommendedName>
        <fullName evidence="11">GH18 domain-containing protein</fullName>
    </recommendedName>
</protein>
<feature type="domain" description="GH18" evidence="11">
    <location>
        <begin position="184"/>
        <end position="468"/>
    </location>
</feature>
<feature type="signal peptide" evidence="10">
    <location>
        <begin position="1"/>
        <end position="16"/>
    </location>
</feature>
<dbReference type="InterPro" id="IPR001223">
    <property type="entry name" value="Glyco_hydro18_cat"/>
</dbReference>
<dbReference type="Proteomes" id="UP001140011">
    <property type="component" value="Unassembled WGS sequence"/>
</dbReference>
<dbReference type="Pfam" id="PF00704">
    <property type="entry name" value="Glyco_hydro_18"/>
    <property type="match status" value="1"/>
</dbReference>
<evidence type="ECO:0000256" key="6">
    <source>
        <dbReference type="ARBA" id="ARBA00023295"/>
    </source>
</evidence>
<evidence type="ECO:0000313" key="12">
    <source>
        <dbReference type="EMBL" id="KAJ2757050.1"/>
    </source>
</evidence>
<dbReference type="PANTHER" id="PTHR47700:SF2">
    <property type="entry name" value="CHITINASE"/>
    <property type="match status" value="1"/>
</dbReference>
<dbReference type="SUPFAM" id="SSF51445">
    <property type="entry name" value="(Trans)glycosidases"/>
    <property type="match status" value="1"/>
</dbReference>
<evidence type="ECO:0000256" key="1">
    <source>
        <dbReference type="ARBA" id="ARBA00000822"/>
    </source>
</evidence>
<keyword evidence="3 8" id="KW-0378">Hydrolase</keyword>
<dbReference type="AlphaFoldDB" id="A0A9W8LD77"/>
<dbReference type="GO" id="GO:0006032">
    <property type="term" value="P:chitin catabolic process"/>
    <property type="evidence" value="ECO:0007669"/>
    <property type="project" value="UniProtKB-KW"/>
</dbReference>
<dbReference type="InterPro" id="IPR053214">
    <property type="entry name" value="LysM12-like"/>
</dbReference>
<keyword evidence="6 8" id="KW-0326">Glycosidase</keyword>
<reference evidence="12" key="1">
    <citation type="submission" date="2022-07" db="EMBL/GenBank/DDBJ databases">
        <title>Phylogenomic reconstructions and comparative analyses of Kickxellomycotina fungi.</title>
        <authorList>
            <person name="Reynolds N.K."/>
            <person name="Stajich J.E."/>
            <person name="Barry K."/>
            <person name="Grigoriev I.V."/>
            <person name="Crous P."/>
            <person name="Smith M.E."/>
        </authorList>
    </citation>
    <scope>NUCLEOTIDE SEQUENCE</scope>
    <source>
        <strain evidence="12">BCRC 34297</strain>
    </source>
</reference>
<evidence type="ECO:0000256" key="8">
    <source>
        <dbReference type="RuleBase" id="RU000489"/>
    </source>
</evidence>
<keyword evidence="13" id="KW-1185">Reference proteome</keyword>
<dbReference type="InterPro" id="IPR017853">
    <property type="entry name" value="GH"/>
</dbReference>
<dbReference type="GO" id="GO:0008061">
    <property type="term" value="F:chitin binding"/>
    <property type="evidence" value="ECO:0007669"/>
    <property type="project" value="InterPro"/>
</dbReference>
<evidence type="ECO:0000259" key="11">
    <source>
        <dbReference type="PROSITE" id="PS51910"/>
    </source>
</evidence>
<keyword evidence="5" id="KW-0119">Carbohydrate metabolism</keyword>
<evidence type="ECO:0000256" key="4">
    <source>
        <dbReference type="ARBA" id="ARBA00023024"/>
    </source>
</evidence>
<evidence type="ECO:0000256" key="9">
    <source>
        <dbReference type="RuleBase" id="RU004453"/>
    </source>
</evidence>
<dbReference type="InterPro" id="IPR011583">
    <property type="entry name" value="Chitinase_II/V-like_cat"/>
</dbReference>
<proteinExistence type="inferred from homology"/>
<evidence type="ECO:0000313" key="13">
    <source>
        <dbReference type="Proteomes" id="UP001140011"/>
    </source>
</evidence>
<dbReference type="OrthoDB" id="73875at2759"/>